<dbReference type="Proteomes" id="UP000003174">
    <property type="component" value="Unassembled WGS sequence"/>
</dbReference>
<accession>C0F0P6</accession>
<dbReference type="AlphaFoldDB" id="C0F0P6"/>
<evidence type="ECO:0000313" key="2">
    <source>
        <dbReference type="EMBL" id="EEG34885.1"/>
    </source>
</evidence>
<keyword evidence="1" id="KW-0175">Coiled coil</keyword>
<comment type="caution">
    <text evidence="2">The sequence shown here is derived from an EMBL/GenBank/DDBJ whole genome shotgun (WGS) entry which is preliminary data.</text>
</comment>
<organism evidence="2 3">
    <name type="scientific">Anaerobutyricum hallii DSM 3353</name>
    <dbReference type="NCBI Taxonomy" id="411469"/>
    <lineage>
        <taxon>Bacteria</taxon>
        <taxon>Bacillati</taxon>
        <taxon>Bacillota</taxon>
        <taxon>Clostridia</taxon>
        <taxon>Lachnospirales</taxon>
        <taxon>Lachnospiraceae</taxon>
        <taxon>Anaerobutyricum</taxon>
    </lineage>
</organism>
<feature type="coiled-coil region" evidence="1">
    <location>
        <begin position="32"/>
        <end position="65"/>
    </location>
</feature>
<protein>
    <submittedName>
        <fullName evidence="2">Uncharacterized protein</fullName>
    </submittedName>
</protein>
<evidence type="ECO:0000256" key="1">
    <source>
        <dbReference type="SAM" id="Coils"/>
    </source>
</evidence>
<dbReference type="EMBL" id="ACEP01000174">
    <property type="protein sequence ID" value="EEG34885.1"/>
    <property type="molecule type" value="Genomic_DNA"/>
</dbReference>
<reference evidence="2 3" key="1">
    <citation type="submission" date="2009-01" db="EMBL/GenBank/DDBJ databases">
        <authorList>
            <person name="Fulton L."/>
            <person name="Clifton S."/>
            <person name="Fulton B."/>
            <person name="Xu J."/>
            <person name="Minx P."/>
            <person name="Pepin K.H."/>
            <person name="Johnson M."/>
            <person name="Bhonagiri V."/>
            <person name="Nash W.E."/>
            <person name="Mardis E.R."/>
            <person name="Wilson R.K."/>
        </authorList>
    </citation>
    <scope>NUCLEOTIDE SEQUENCE [LARGE SCALE GENOMIC DNA]</scope>
    <source>
        <strain evidence="2 3">DSM 3353</strain>
    </source>
</reference>
<name>C0F0P6_9FIRM</name>
<sequence>MEAGLVIAALMAVVGVVQWKRQSGRQQQEKYILDYAGQVSELESQKREEERQQRQEEEKKQKDRLFGMDFMITHGSAFGGCAAICPDGRIRRDKVALDNILMYGKHPSGKEFTYYIEDQGLEICACDNPEELTVISKQQPFEIREAGLSRGQGVPTKQAVIKQDVKYYIILESKHEISIKATKRC</sequence>
<gene>
    <name evidence="2" type="ORF">EUBHAL_03270</name>
</gene>
<evidence type="ECO:0000313" key="3">
    <source>
        <dbReference type="Proteomes" id="UP000003174"/>
    </source>
</evidence>
<reference evidence="2 3" key="2">
    <citation type="submission" date="2009-02" db="EMBL/GenBank/DDBJ databases">
        <title>Draft genome sequence of Eubacterium hallii (DSM 3353).</title>
        <authorList>
            <person name="Sudarsanam P."/>
            <person name="Ley R."/>
            <person name="Guruge J."/>
            <person name="Turnbaugh P.J."/>
            <person name="Mahowald M."/>
            <person name="Liep D."/>
            <person name="Gordon J."/>
        </authorList>
    </citation>
    <scope>NUCLEOTIDE SEQUENCE [LARGE SCALE GENOMIC DNA]</scope>
    <source>
        <strain evidence="2 3">DSM 3353</strain>
    </source>
</reference>
<proteinExistence type="predicted"/>